<name>A0ABD1FE34_HYPHA</name>
<dbReference type="Gene3D" id="6.20.210.20">
    <property type="entry name" value="THAP domain"/>
    <property type="match status" value="1"/>
</dbReference>
<evidence type="ECO:0000313" key="9">
    <source>
        <dbReference type="Proteomes" id="UP001566132"/>
    </source>
</evidence>
<dbReference type="EMBL" id="JBDJPC010000001">
    <property type="protein sequence ID" value="KAL1516258.1"/>
    <property type="molecule type" value="Genomic_DNA"/>
</dbReference>
<evidence type="ECO:0000256" key="2">
    <source>
        <dbReference type="ARBA" id="ARBA00022771"/>
    </source>
</evidence>
<dbReference type="InterPro" id="IPR006612">
    <property type="entry name" value="THAP_Znf"/>
</dbReference>
<evidence type="ECO:0000256" key="1">
    <source>
        <dbReference type="ARBA" id="ARBA00022723"/>
    </source>
</evidence>
<dbReference type="GO" id="GO:0003677">
    <property type="term" value="F:DNA binding"/>
    <property type="evidence" value="ECO:0007669"/>
    <property type="project" value="UniProtKB-UniRule"/>
</dbReference>
<dbReference type="InterPro" id="IPR038441">
    <property type="entry name" value="THAP_Znf_sf"/>
</dbReference>
<protein>
    <recommendedName>
        <fullName evidence="7">THAP-type domain-containing protein</fullName>
    </recommendedName>
</protein>
<keyword evidence="2 5" id="KW-0863">Zinc-finger</keyword>
<dbReference type="SMART" id="SM00980">
    <property type="entry name" value="THAP"/>
    <property type="match status" value="1"/>
</dbReference>
<evidence type="ECO:0000256" key="5">
    <source>
        <dbReference type="PROSITE-ProRule" id="PRU00309"/>
    </source>
</evidence>
<keyword evidence="3" id="KW-0862">Zinc</keyword>
<dbReference type="PROSITE" id="PS50950">
    <property type="entry name" value="ZF_THAP"/>
    <property type="match status" value="1"/>
</dbReference>
<keyword evidence="9" id="KW-1185">Reference proteome</keyword>
<feature type="region of interest" description="Disordered" evidence="6">
    <location>
        <begin position="90"/>
        <end position="111"/>
    </location>
</feature>
<evidence type="ECO:0000256" key="6">
    <source>
        <dbReference type="SAM" id="MobiDB-lite"/>
    </source>
</evidence>
<accession>A0ABD1FE34</accession>
<comment type="caution">
    <text evidence="8">The sequence shown here is derived from an EMBL/GenBank/DDBJ whole genome shotgun (WGS) entry which is preliminary data.</text>
</comment>
<dbReference type="Pfam" id="PF05485">
    <property type="entry name" value="THAP"/>
    <property type="match status" value="1"/>
</dbReference>
<evidence type="ECO:0000313" key="8">
    <source>
        <dbReference type="EMBL" id="KAL1516258.1"/>
    </source>
</evidence>
<reference evidence="8 9" key="1">
    <citation type="submission" date="2024-05" db="EMBL/GenBank/DDBJ databases">
        <title>Genetic variation in Jamaican populations of the coffee berry borer (Hypothenemus hampei).</title>
        <authorList>
            <person name="Errbii M."/>
            <person name="Myrie A."/>
        </authorList>
    </citation>
    <scope>NUCLEOTIDE SEQUENCE [LARGE SCALE GENOMIC DNA]</scope>
    <source>
        <strain evidence="8">JA-Hopewell-2020-01-JO</strain>
        <tissue evidence="8">Whole body</tissue>
    </source>
</reference>
<evidence type="ECO:0000256" key="3">
    <source>
        <dbReference type="ARBA" id="ARBA00022833"/>
    </source>
</evidence>
<keyword evidence="1" id="KW-0479">Metal-binding</keyword>
<dbReference type="AlphaFoldDB" id="A0ABD1FE34"/>
<feature type="domain" description="THAP-type" evidence="7">
    <location>
        <begin position="1"/>
        <end position="80"/>
    </location>
</feature>
<dbReference type="Proteomes" id="UP001566132">
    <property type="component" value="Unassembled WGS sequence"/>
</dbReference>
<gene>
    <name evidence="8" type="ORF">ABEB36_000177</name>
</gene>
<evidence type="ECO:0000259" key="7">
    <source>
        <dbReference type="PROSITE" id="PS50950"/>
    </source>
</evidence>
<dbReference type="GO" id="GO:0008270">
    <property type="term" value="F:zinc ion binding"/>
    <property type="evidence" value="ECO:0007669"/>
    <property type="project" value="UniProtKB-KW"/>
</dbReference>
<evidence type="ECO:0000256" key="4">
    <source>
        <dbReference type="ARBA" id="ARBA00023125"/>
    </source>
</evidence>
<organism evidence="8 9">
    <name type="scientific">Hypothenemus hampei</name>
    <name type="common">Coffee berry borer</name>
    <dbReference type="NCBI Taxonomy" id="57062"/>
    <lineage>
        <taxon>Eukaryota</taxon>
        <taxon>Metazoa</taxon>
        <taxon>Ecdysozoa</taxon>
        <taxon>Arthropoda</taxon>
        <taxon>Hexapoda</taxon>
        <taxon>Insecta</taxon>
        <taxon>Pterygota</taxon>
        <taxon>Neoptera</taxon>
        <taxon>Endopterygota</taxon>
        <taxon>Coleoptera</taxon>
        <taxon>Polyphaga</taxon>
        <taxon>Cucujiformia</taxon>
        <taxon>Curculionidae</taxon>
        <taxon>Scolytinae</taxon>
        <taxon>Hypothenemus</taxon>
    </lineage>
</organism>
<keyword evidence="4 5" id="KW-0238">DNA-binding</keyword>
<sequence>MSERNSYCLICARDDSEGRNMYCFPKNKVKAQVWLESMDFKANSSVLSSRSRICSLQFKPECFVNAVSMRLNRSAIPTLAVPNAQIIYNDGTSGSHESEKQDHSVTVDFHR</sequence>
<dbReference type="SUPFAM" id="SSF57716">
    <property type="entry name" value="Glucocorticoid receptor-like (DNA-binding domain)"/>
    <property type="match status" value="1"/>
</dbReference>
<proteinExistence type="predicted"/>
<feature type="compositionally biased region" description="Basic and acidic residues" evidence="6">
    <location>
        <begin position="96"/>
        <end position="111"/>
    </location>
</feature>